<sequence>MMVESNVQTADREAVNGNEKADEMAAVARILLDSIPPDKKQQNAFKVMAYLAEKTIAGASEDRAGPKIPTKQIHLDVGTNPNRDASAWVSPLWKEIEEKWYPAIKENVIARCRDAGLNVYPILRKMEGKPAFYWIEAEEISKEESAITPFESEMDSTPEAITYTKDLALQLSFAGRLFFQEGMRWTAAKRYSFITWQLVYLTMVLIYIAAILLVLWNKKGPLGGQELVMLIMGFFVSGLAYRHGAAVWKLFDDRIIVAPDWTIAWKETGATIEINRSNNPDVPGTIHVNRYSTKCPICGWMVKLDKGEPEFPRRIVGRCEENPREHVFSFDRSTKLGVPLRAYSSRDKN</sequence>
<reference evidence="2" key="1">
    <citation type="submission" date="2021-01" db="EMBL/GenBank/DDBJ databases">
        <title>Genome sequence of strain Noviherbaspirillum sp. DKR-6.</title>
        <authorList>
            <person name="Chaudhary D.K."/>
        </authorList>
    </citation>
    <scope>NUCLEOTIDE SEQUENCE</scope>
    <source>
        <strain evidence="2">DKR-6</strain>
    </source>
</reference>
<proteinExistence type="predicted"/>
<keyword evidence="1" id="KW-0812">Transmembrane</keyword>
<name>A0A934W9H0_9BURK</name>
<dbReference type="RefSeq" id="WP_200598267.1">
    <property type="nucleotide sequence ID" value="NZ_JAEPBG010000030.1"/>
</dbReference>
<evidence type="ECO:0000313" key="3">
    <source>
        <dbReference type="Proteomes" id="UP000622890"/>
    </source>
</evidence>
<evidence type="ECO:0000256" key="1">
    <source>
        <dbReference type="SAM" id="Phobius"/>
    </source>
</evidence>
<evidence type="ECO:0000313" key="2">
    <source>
        <dbReference type="EMBL" id="MBK4738895.1"/>
    </source>
</evidence>
<comment type="caution">
    <text evidence="2">The sequence shown here is derived from an EMBL/GenBank/DDBJ whole genome shotgun (WGS) entry which is preliminary data.</text>
</comment>
<gene>
    <name evidence="2" type="ORF">JJB74_30145</name>
</gene>
<dbReference type="AlphaFoldDB" id="A0A934W9H0"/>
<organism evidence="2 3">
    <name type="scientific">Noviherbaspirillum pedocola</name>
    <dbReference type="NCBI Taxonomy" id="2801341"/>
    <lineage>
        <taxon>Bacteria</taxon>
        <taxon>Pseudomonadati</taxon>
        <taxon>Pseudomonadota</taxon>
        <taxon>Betaproteobacteria</taxon>
        <taxon>Burkholderiales</taxon>
        <taxon>Oxalobacteraceae</taxon>
        <taxon>Noviherbaspirillum</taxon>
    </lineage>
</organism>
<dbReference type="Proteomes" id="UP000622890">
    <property type="component" value="Unassembled WGS sequence"/>
</dbReference>
<feature type="transmembrane region" description="Helical" evidence="1">
    <location>
        <begin position="193"/>
        <end position="216"/>
    </location>
</feature>
<feature type="transmembrane region" description="Helical" evidence="1">
    <location>
        <begin position="222"/>
        <end position="241"/>
    </location>
</feature>
<protein>
    <submittedName>
        <fullName evidence="2">Uncharacterized protein</fullName>
    </submittedName>
</protein>
<dbReference type="EMBL" id="JAEPBG010000030">
    <property type="protein sequence ID" value="MBK4738895.1"/>
    <property type="molecule type" value="Genomic_DNA"/>
</dbReference>
<accession>A0A934W9H0</accession>
<keyword evidence="1" id="KW-0472">Membrane</keyword>
<keyword evidence="1" id="KW-1133">Transmembrane helix</keyword>
<keyword evidence="3" id="KW-1185">Reference proteome</keyword>